<dbReference type="Pfam" id="PF00646">
    <property type="entry name" value="F-box"/>
    <property type="match status" value="1"/>
</dbReference>
<dbReference type="InterPro" id="IPR001810">
    <property type="entry name" value="F-box_dom"/>
</dbReference>
<evidence type="ECO:0000313" key="3">
    <source>
        <dbReference type="Proteomes" id="UP000053095"/>
    </source>
</evidence>
<keyword evidence="3" id="KW-1185">Reference proteome</keyword>
<gene>
    <name evidence="2" type="ORF">TCE0_060r18676</name>
</gene>
<dbReference type="Proteomes" id="UP000053095">
    <property type="component" value="Unassembled WGS sequence"/>
</dbReference>
<dbReference type="SUPFAM" id="SSF81383">
    <property type="entry name" value="F-box domain"/>
    <property type="match status" value="1"/>
</dbReference>
<comment type="caution">
    <text evidence="2">The sequence shown here is derived from an EMBL/GenBank/DDBJ whole genome shotgun (WGS) entry which is preliminary data.</text>
</comment>
<protein>
    <recommendedName>
        <fullName evidence="1">F-box domain-containing protein</fullName>
    </recommendedName>
</protein>
<name>A0A6V8HNT5_TALPI</name>
<organism evidence="2 3">
    <name type="scientific">Talaromyces pinophilus</name>
    <name type="common">Penicillium pinophilum</name>
    <dbReference type="NCBI Taxonomy" id="128442"/>
    <lineage>
        <taxon>Eukaryota</taxon>
        <taxon>Fungi</taxon>
        <taxon>Dikarya</taxon>
        <taxon>Ascomycota</taxon>
        <taxon>Pezizomycotina</taxon>
        <taxon>Eurotiomycetes</taxon>
        <taxon>Eurotiomycetidae</taxon>
        <taxon>Eurotiales</taxon>
        <taxon>Trichocomaceae</taxon>
        <taxon>Talaromyces</taxon>
        <taxon>Talaromyces sect. Talaromyces</taxon>
    </lineage>
</organism>
<evidence type="ECO:0000259" key="1">
    <source>
        <dbReference type="Pfam" id="PF00646"/>
    </source>
</evidence>
<feature type="domain" description="F-box" evidence="1">
    <location>
        <begin position="5"/>
        <end position="36"/>
    </location>
</feature>
<dbReference type="EMBL" id="DF933856">
    <property type="protein sequence ID" value="GAM43674.1"/>
    <property type="molecule type" value="Genomic_DNA"/>
</dbReference>
<sequence>MGALICLPAELVGLIVSFLPNRDIKNLRLTCPTLGQMAQLRLSRVFLSANPLNIEVFRAIADHEEFRHNIVEIIWDDARLIEHAPERRLDLLDADGQFSRDQRWSSFRSGLLKSALTAASSDLKHFNLQINVNYEKARHFNWPPDHPFDPEDFVPLKTILPTISEKWKKLQHFGLSGLLVRGDELLSVLADLPASIRSVELSHLEFLDRNPNAYHDLLVGIRDTLRWGEREVHKRPVLTVHHKGENSFNMLYSCYDKAVNDFVYHGGLDPFRRLIIHQPIPYRLINPFDTNSNPNAPLETLE</sequence>
<evidence type="ECO:0000313" key="2">
    <source>
        <dbReference type="EMBL" id="GAM43674.1"/>
    </source>
</evidence>
<dbReference type="AlphaFoldDB" id="A0A6V8HNT5"/>
<dbReference type="InterPro" id="IPR036047">
    <property type="entry name" value="F-box-like_dom_sf"/>
</dbReference>
<proteinExistence type="predicted"/>
<reference evidence="3" key="1">
    <citation type="journal article" date="2015" name="Genome Announc.">
        <title>Draft genome sequence of Talaromyces cellulolyticus strain Y-94, a source of lignocellulosic biomass-degrading enzymes.</title>
        <authorList>
            <person name="Fujii T."/>
            <person name="Koike H."/>
            <person name="Sawayama S."/>
            <person name="Yano S."/>
            <person name="Inoue H."/>
        </authorList>
    </citation>
    <scope>NUCLEOTIDE SEQUENCE [LARGE SCALE GENOMIC DNA]</scope>
    <source>
        <strain evidence="3">Y-94</strain>
    </source>
</reference>
<accession>A0A6V8HNT5</accession>